<dbReference type="EMBL" id="JAULBC010000001">
    <property type="protein sequence ID" value="MEX6686189.1"/>
    <property type="molecule type" value="Genomic_DNA"/>
</dbReference>
<organism evidence="3 4">
    <name type="scientific">Danxiaibacter flavus</name>
    <dbReference type="NCBI Taxonomy" id="3049108"/>
    <lineage>
        <taxon>Bacteria</taxon>
        <taxon>Pseudomonadati</taxon>
        <taxon>Bacteroidota</taxon>
        <taxon>Chitinophagia</taxon>
        <taxon>Chitinophagales</taxon>
        <taxon>Chitinophagaceae</taxon>
        <taxon>Danxiaibacter</taxon>
    </lineage>
</organism>
<reference evidence="3 4" key="1">
    <citation type="submission" date="2023-07" db="EMBL/GenBank/DDBJ databases">
        <authorList>
            <person name="Lian W.-H."/>
        </authorList>
    </citation>
    <scope>NUCLEOTIDE SEQUENCE [LARGE SCALE GENOMIC DNA]</scope>
    <source>
        <strain evidence="3 4">SYSU DXS3180</strain>
    </source>
</reference>
<keyword evidence="4" id="KW-1185">Reference proteome</keyword>
<gene>
    <name evidence="3" type="ORF">QTN47_01715</name>
</gene>
<dbReference type="Pfam" id="PF13372">
    <property type="entry name" value="Alginate_exp"/>
    <property type="match status" value="1"/>
</dbReference>
<dbReference type="InterPro" id="IPR025388">
    <property type="entry name" value="Alginate_export_dom"/>
</dbReference>
<comment type="caution">
    <text evidence="3">The sequence shown here is derived from an EMBL/GenBank/DDBJ whole genome shotgun (WGS) entry which is preliminary data.</text>
</comment>
<feature type="signal peptide" evidence="1">
    <location>
        <begin position="1"/>
        <end position="26"/>
    </location>
</feature>
<dbReference type="Proteomes" id="UP001560573">
    <property type="component" value="Unassembled WGS sequence"/>
</dbReference>
<proteinExistence type="predicted"/>
<feature type="chain" id="PRO_5046397096" evidence="1">
    <location>
        <begin position="27"/>
        <end position="452"/>
    </location>
</feature>
<evidence type="ECO:0000256" key="1">
    <source>
        <dbReference type="SAM" id="SignalP"/>
    </source>
</evidence>
<accession>A0ABV3ZAE0</accession>
<evidence type="ECO:0000313" key="3">
    <source>
        <dbReference type="EMBL" id="MEX6686189.1"/>
    </source>
</evidence>
<keyword evidence="1" id="KW-0732">Signal</keyword>
<name>A0ABV3ZAE0_9BACT</name>
<sequence length="452" mass="50115">MYTKKLCMKAIAALLSAIAIHQTSTAQLTVAAQLRTRTELRDGQGAPLPENAPAALFTSQRTRLGLLYNTYRIKLGLTIQDARVWGQDVSTINKTTTADNNGLMLHEAWAEILLTDTTLKDQSLSFKVGRQELVYDDQRLIGNLDWLQQARRHDAGVLKYERNKWMLHAGVAFNQNKENASGTVYNPVPPGNYTASTNGGAMYKSFEFLYAGRKLQKGNASFLLFSDQFSKYHTDSSTKVYQAGTWSRLTTGFYFNNQYGKIGTTASAYYQFGKNSNGQQLSAGLLSGFVQYYFTKSFSTGAGVDYTTGGSNGTTSNAFDPLYGTPHKFWGLMDYFYAASPFGKGGLTDYYIKTKFKPSDKYWLTADVHQFSSAASVIVPGTPDNKKKSFGQEIDITGTYNVTKQISIEGGYSHFFSTTLLTSPNVKNVPNAKAGANWAYVMINIKPEFIFK</sequence>
<protein>
    <submittedName>
        <fullName evidence="3">Alginate export family protein</fullName>
    </submittedName>
</protein>
<feature type="domain" description="Alginate export" evidence="2">
    <location>
        <begin position="27"/>
        <end position="417"/>
    </location>
</feature>
<evidence type="ECO:0000313" key="4">
    <source>
        <dbReference type="Proteomes" id="UP001560573"/>
    </source>
</evidence>
<evidence type="ECO:0000259" key="2">
    <source>
        <dbReference type="Pfam" id="PF13372"/>
    </source>
</evidence>